<dbReference type="Proteomes" id="UP000624041">
    <property type="component" value="Unassembled WGS sequence"/>
</dbReference>
<accession>A0A917XS39</accession>
<reference evidence="4" key="1">
    <citation type="journal article" date="2014" name="Int. J. Syst. Evol. Microbiol.">
        <title>Complete genome sequence of Corynebacterium casei LMG S-19264T (=DSM 44701T), isolated from a smear-ripened cheese.</title>
        <authorList>
            <consortium name="US DOE Joint Genome Institute (JGI-PGF)"/>
            <person name="Walter F."/>
            <person name="Albersmeier A."/>
            <person name="Kalinowski J."/>
            <person name="Ruckert C."/>
        </authorList>
    </citation>
    <scope>NUCLEOTIDE SEQUENCE</scope>
    <source>
        <strain evidence="4">JCM 17251</strain>
    </source>
</reference>
<dbReference type="EMBL" id="BMOS01000001">
    <property type="protein sequence ID" value="GGN48852.1"/>
    <property type="molecule type" value="Genomic_DNA"/>
</dbReference>
<gene>
    <name evidence="4" type="ORF">GCM10007971_00910</name>
</gene>
<dbReference type="Pfam" id="PF04294">
    <property type="entry name" value="VanW"/>
    <property type="match status" value="1"/>
</dbReference>
<proteinExistence type="predicted"/>
<dbReference type="InterPro" id="IPR011098">
    <property type="entry name" value="G5_dom"/>
</dbReference>
<feature type="domain" description="G5" evidence="3">
    <location>
        <begin position="263"/>
        <end position="341"/>
    </location>
</feature>
<evidence type="ECO:0000313" key="4">
    <source>
        <dbReference type="EMBL" id="GGN48852.1"/>
    </source>
</evidence>
<dbReference type="PROSITE" id="PS51109">
    <property type="entry name" value="G5"/>
    <property type="match status" value="1"/>
</dbReference>
<evidence type="ECO:0000313" key="5">
    <source>
        <dbReference type="Proteomes" id="UP000624041"/>
    </source>
</evidence>
<evidence type="ECO:0000259" key="3">
    <source>
        <dbReference type="PROSITE" id="PS51109"/>
    </source>
</evidence>
<keyword evidence="5" id="KW-1185">Reference proteome</keyword>
<dbReference type="SMART" id="SM01208">
    <property type="entry name" value="G5"/>
    <property type="match status" value="1"/>
</dbReference>
<dbReference type="PANTHER" id="PTHR35788">
    <property type="entry name" value="EXPORTED PROTEIN-RELATED"/>
    <property type="match status" value="1"/>
</dbReference>
<dbReference type="InterPro" id="IPR007391">
    <property type="entry name" value="Vancomycin_resist_VanW"/>
</dbReference>
<dbReference type="PANTHER" id="PTHR35788:SF1">
    <property type="entry name" value="EXPORTED PROTEIN"/>
    <property type="match status" value="1"/>
</dbReference>
<dbReference type="AlphaFoldDB" id="A0A917XS39"/>
<reference evidence="4" key="2">
    <citation type="submission" date="2020-09" db="EMBL/GenBank/DDBJ databases">
        <authorList>
            <person name="Sun Q."/>
            <person name="Ohkuma M."/>
        </authorList>
    </citation>
    <scope>NUCLEOTIDE SEQUENCE</scope>
    <source>
        <strain evidence="4">JCM 17251</strain>
    </source>
</reference>
<evidence type="ECO:0000256" key="2">
    <source>
        <dbReference type="SAM" id="MobiDB-lite"/>
    </source>
</evidence>
<protein>
    <recommendedName>
        <fullName evidence="3">G5 domain-containing protein</fullName>
    </recommendedName>
</protein>
<comment type="caution">
    <text evidence="4">The sequence shown here is derived from an EMBL/GenBank/DDBJ whole genome shotgun (WGS) entry which is preliminary data.</text>
</comment>
<feature type="region of interest" description="Disordered" evidence="2">
    <location>
        <begin position="431"/>
        <end position="464"/>
    </location>
</feature>
<evidence type="ECO:0000256" key="1">
    <source>
        <dbReference type="ARBA" id="ARBA00022729"/>
    </source>
</evidence>
<dbReference type="Pfam" id="PF07501">
    <property type="entry name" value="G5"/>
    <property type="match status" value="1"/>
</dbReference>
<name>A0A917XS39_9BACI</name>
<feature type="compositionally biased region" description="Acidic residues" evidence="2">
    <location>
        <begin position="431"/>
        <end position="452"/>
    </location>
</feature>
<dbReference type="InterPro" id="IPR052913">
    <property type="entry name" value="Glycopeptide_resist_protein"/>
</dbReference>
<feature type="compositionally biased region" description="Basic and acidic residues" evidence="2">
    <location>
        <begin position="453"/>
        <end position="464"/>
    </location>
</feature>
<dbReference type="Gene3D" id="2.20.230.10">
    <property type="entry name" value="Resuscitation-promoting factor rpfb"/>
    <property type="match status" value="1"/>
</dbReference>
<organism evidence="4 5">
    <name type="scientific">Oceanobacillus indicireducens</name>
    <dbReference type="NCBI Taxonomy" id="1004261"/>
    <lineage>
        <taxon>Bacteria</taxon>
        <taxon>Bacillati</taxon>
        <taxon>Bacillota</taxon>
        <taxon>Bacilli</taxon>
        <taxon>Bacillales</taxon>
        <taxon>Bacillaceae</taxon>
        <taxon>Oceanobacillus</taxon>
    </lineage>
</organism>
<sequence>MGGIEIEGQSIKEARQVLEEKIETWKNGSPLIAKNDYETIEISRDLFVFDLDKTFQQLEEKMQRHWSSFFMKQKNIKQELIVEPSAEAVDMIDFPEYTDVEQTLTYATQQAKHLTAQSITLTYTEDWDGEQEQIAIIKLKIPNTHSAPTVEYAVEILDGQLIEPNNLFSFLDVVVLPSEVADSEEELSFLASGLYALALQTDLEILERHARQSPASYLETGLEATVDGEENLDLKFYHTNNYSFTIEAGLSGEEVELALTAPNADLNYSYSIENEREIAYRTIYRYNPELKPGAENVLQEGKAGKHVEVYRMNNTMEANKELISRDFYPPIHQIIEVAIKHETDEIDEASTVEDEQFETPFENEDIVKNLLDSKVRSILQNCAEDPSFCEETDQNEEIVEFLPEKDFWKLLIMLYVLETLSENENPAIIEEELRTDEEFPAEWLEPEEESEKEMEVDSSREEVQ</sequence>
<keyword evidence="1" id="KW-0732">Signal</keyword>
<dbReference type="RefSeq" id="WP_229782512.1">
    <property type="nucleotide sequence ID" value="NZ_BMOS01000001.1"/>
</dbReference>